<keyword evidence="7" id="KW-1185">Reference proteome</keyword>
<organism evidence="6 7">
    <name type="scientific">Caldalkalibacillus uzonensis</name>
    <dbReference type="NCBI Taxonomy" id="353224"/>
    <lineage>
        <taxon>Bacteria</taxon>
        <taxon>Bacillati</taxon>
        <taxon>Bacillota</taxon>
        <taxon>Bacilli</taxon>
        <taxon>Bacillales</taxon>
        <taxon>Bacillaceae</taxon>
        <taxon>Caldalkalibacillus</taxon>
    </lineage>
</organism>
<comment type="subcellular location">
    <subcellularLocation>
        <location evidence="1">Bacterial flagellum</location>
    </subcellularLocation>
</comment>
<dbReference type="InterPro" id="IPR001029">
    <property type="entry name" value="Flagellin_N"/>
</dbReference>
<feature type="domain" description="Flagellin N-terminal" evidence="4">
    <location>
        <begin position="7"/>
        <end position="140"/>
    </location>
</feature>
<evidence type="ECO:0000256" key="3">
    <source>
        <dbReference type="ARBA" id="ARBA00023143"/>
    </source>
</evidence>
<dbReference type="InterPro" id="IPR001492">
    <property type="entry name" value="Flagellin"/>
</dbReference>
<dbReference type="Proteomes" id="UP001232445">
    <property type="component" value="Unassembled WGS sequence"/>
</dbReference>
<keyword evidence="6" id="KW-0282">Flagellum</keyword>
<accession>A0ABU0CVH9</accession>
<keyword evidence="6" id="KW-0966">Cell projection</keyword>
<evidence type="ECO:0000256" key="2">
    <source>
        <dbReference type="ARBA" id="ARBA00005709"/>
    </source>
</evidence>
<sequence length="296" mass="33505">MRVTPKMISDQMMSNLNRNLNRLQHVQWQLSTGKKIGKPSDDPVGISSALRYRSELAANEQYQRNLDSALSWLENADSMVGQIVQVVERARDLTVQGSTGSNSDVSLESIAKEIDQLIEQLYEMANSQFNGKYIFNGQRTDQKPYPENDYVGVQFDTGEIKFEVARGVTIPINQHAGDIFGEENDPDNLFAVLQEIRTALQQNDPEEVGNQLGNLDSRMDKILLTWAEIGARYNRLELMNNRMHDENLNLKTVLSKTEDADLAEVIINLRTEENIYRSSLAAGARIIQPSLIDFLR</sequence>
<evidence type="ECO:0000313" key="6">
    <source>
        <dbReference type="EMBL" id="MDQ0339901.1"/>
    </source>
</evidence>
<dbReference type="RefSeq" id="WP_307340602.1">
    <property type="nucleotide sequence ID" value="NZ_JAUSUQ010000010.1"/>
</dbReference>
<comment type="caution">
    <text evidence="6">The sequence shown here is derived from an EMBL/GenBank/DDBJ whole genome shotgun (WGS) entry which is preliminary data.</text>
</comment>
<protein>
    <submittedName>
        <fullName evidence="6">Flagellar hook-associated protein 3 FlgL</fullName>
    </submittedName>
</protein>
<evidence type="ECO:0000259" key="4">
    <source>
        <dbReference type="Pfam" id="PF00669"/>
    </source>
</evidence>
<dbReference type="EMBL" id="JAUSUQ010000010">
    <property type="protein sequence ID" value="MDQ0339901.1"/>
    <property type="molecule type" value="Genomic_DNA"/>
</dbReference>
<name>A0ABU0CVH9_9BACI</name>
<dbReference type="InterPro" id="IPR013384">
    <property type="entry name" value="Flagell_FlgL"/>
</dbReference>
<comment type="similarity">
    <text evidence="2">Belongs to the bacterial flagellin family.</text>
</comment>
<dbReference type="InterPro" id="IPR046358">
    <property type="entry name" value="Flagellin_C"/>
</dbReference>
<reference evidence="6 7" key="1">
    <citation type="submission" date="2023-07" db="EMBL/GenBank/DDBJ databases">
        <title>Genomic Encyclopedia of Type Strains, Phase IV (KMG-IV): sequencing the most valuable type-strain genomes for metagenomic binning, comparative biology and taxonomic classification.</title>
        <authorList>
            <person name="Goeker M."/>
        </authorList>
    </citation>
    <scope>NUCLEOTIDE SEQUENCE [LARGE SCALE GENOMIC DNA]</scope>
    <source>
        <strain evidence="6 7">DSM 17740</strain>
    </source>
</reference>
<feature type="domain" description="Flagellin C-terminal" evidence="5">
    <location>
        <begin position="214"/>
        <end position="295"/>
    </location>
</feature>
<proteinExistence type="inferred from homology"/>
<dbReference type="PANTHER" id="PTHR42792:SF1">
    <property type="entry name" value="FLAGELLAR HOOK-ASSOCIATED PROTEIN 3"/>
    <property type="match status" value="1"/>
</dbReference>
<evidence type="ECO:0000259" key="5">
    <source>
        <dbReference type="Pfam" id="PF00700"/>
    </source>
</evidence>
<dbReference type="SUPFAM" id="SSF64518">
    <property type="entry name" value="Phase 1 flagellin"/>
    <property type="match status" value="1"/>
</dbReference>
<keyword evidence="3" id="KW-0975">Bacterial flagellum</keyword>
<dbReference type="Pfam" id="PF00700">
    <property type="entry name" value="Flagellin_C"/>
    <property type="match status" value="1"/>
</dbReference>
<dbReference type="NCBIfam" id="TIGR02550">
    <property type="entry name" value="flagell_flgL"/>
    <property type="match status" value="1"/>
</dbReference>
<keyword evidence="6" id="KW-0969">Cilium</keyword>
<dbReference type="Pfam" id="PF00669">
    <property type="entry name" value="Flagellin_N"/>
    <property type="match status" value="1"/>
</dbReference>
<gene>
    <name evidence="6" type="ORF">J2S00_002696</name>
</gene>
<evidence type="ECO:0000313" key="7">
    <source>
        <dbReference type="Proteomes" id="UP001232445"/>
    </source>
</evidence>
<dbReference type="Gene3D" id="1.20.1330.10">
    <property type="entry name" value="f41 fragment of flagellin, N-terminal domain"/>
    <property type="match status" value="1"/>
</dbReference>
<evidence type="ECO:0000256" key="1">
    <source>
        <dbReference type="ARBA" id="ARBA00004365"/>
    </source>
</evidence>
<dbReference type="PANTHER" id="PTHR42792">
    <property type="entry name" value="FLAGELLIN"/>
    <property type="match status" value="1"/>
</dbReference>